<dbReference type="SUPFAM" id="SSF53098">
    <property type="entry name" value="Ribonuclease H-like"/>
    <property type="match status" value="1"/>
</dbReference>
<feature type="region of interest" description="Disordered" evidence="1">
    <location>
        <begin position="113"/>
        <end position="187"/>
    </location>
</feature>
<name>A0A1S3YAZ1_TOBAC</name>
<feature type="compositionally biased region" description="Low complexity" evidence="1">
    <location>
        <begin position="114"/>
        <end position="129"/>
    </location>
</feature>
<dbReference type="PaxDb" id="4097-A0A1S3YAZ1"/>
<dbReference type="SMR" id="A0A1S3YAZ1"/>
<dbReference type="PROSITE" id="PS50879">
    <property type="entry name" value="RNASE_H_1"/>
    <property type="match status" value="1"/>
</dbReference>
<dbReference type="Pfam" id="PF13456">
    <property type="entry name" value="RVT_3"/>
    <property type="match status" value="1"/>
</dbReference>
<dbReference type="OrthoDB" id="1740934at2759"/>
<dbReference type="AlphaFoldDB" id="A0A1S3YAZ1"/>
<gene>
    <name evidence="3" type="primary">LOC107774292</name>
</gene>
<accession>A0A1S3YAZ1</accession>
<protein>
    <recommendedName>
        <fullName evidence="2">RNase H type-1 domain-containing protein</fullName>
    </recommendedName>
</protein>
<dbReference type="KEGG" id="nta:107774292"/>
<dbReference type="InterPro" id="IPR002156">
    <property type="entry name" value="RNaseH_domain"/>
</dbReference>
<evidence type="ECO:0000259" key="2">
    <source>
        <dbReference type="PROSITE" id="PS50879"/>
    </source>
</evidence>
<dbReference type="GO" id="GO:0003676">
    <property type="term" value="F:nucleic acid binding"/>
    <property type="evidence" value="ECO:0007669"/>
    <property type="project" value="InterPro"/>
</dbReference>
<feature type="compositionally biased region" description="Polar residues" evidence="1">
    <location>
        <begin position="155"/>
        <end position="164"/>
    </location>
</feature>
<dbReference type="GO" id="GO:0004523">
    <property type="term" value="F:RNA-DNA hybrid ribonuclease activity"/>
    <property type="evidence" value="ECO:0007669"/>
    <property type="project" value="InterPro"/>
</dbReference>
<evidence type="ECO:0000313" key="3">
    <source>
        <dbReference type="RefSeq" id="XP_016449274.1"/>
    </source>
</evidence>
<dbReference type="InterPro" id="IPR036397">
    <property type="entry name" value="RNaseH_sf"/>
</dbReference>
<dbReference type="PANTHER" id="PTHR48475:SF1">
    <property type="entry name" value="RNASE H TYPE-1 DOMAIN-CONTAINING PROTEIN"/>
    <property type="match status" value="1"/>
</dbReference>
<dbReference type="RefSeq" id="XP_016449274.1">
    <property type="nucleotide sequence ID" value="XM_016593788.1"/>
</dbReference>
<dbReference type="CDD" id="cd09279">
    <property type="entry name" value="RNase_HI_like"/>
    <property type="match status" value="1"/>
</dbReference>
<evidence type="ECO:0000256" key="1">
    <source>
        <dbReference type="SAM" id="MobiDB-lite"/>
    </source>
</evidence>
<sequence>MTNNEAEYEAVIAGLKLALKYGARRVILHYDSQLILNQVTRTFQMKEQRLQKYQAKIHKLLPEFDECRFDQIPQAQNIEADGLTKLAASTKNISKENMVTLIHSSIDHVEVRSPKYANSKSSHSSGKTSYDASTSPKKSVVIMDLSSLGKRRPSSSKNGASSRYSPHYIIPPATVKQNPPTKQYGIY</sequence>
<feature type="domain" description="RNase H type-1" evidence="2">
    <location>
        <begin position="1"/>
        <end position="89"/>
    </location>
</feature>
<dbReference type="Gene3D" id="3.30.420.10">
    <property type="entry name" value="Ribonuclease H-like superfamily/Ribonuclease H"/>
    <property type="match status" value="1"/>
</dbReference>
<dbReference type="InterPro" id="IPR012337">
    <property type="entry name" value="RNaseH-like_sf"/>
</dbReference>
<dbReference type="STRING" id="4097.A0A1S3YAZ1"/>
<proteinExistence type="predicted"/>
<organism evidence="3">
    <name type="scientific">Nicotiana tabacum</name>
    <name type="common">Common tobacco</name>
    <dbReference type="NCBI Taxonomy" id="4097"/>
    <lineage>
        <taxon>Eukaryota</taxon>
        <taxon>Viridiplantae</taxon>
        <taxon>Streptophyta</taxon>
        <taxon>Embryophyta</taxon>
        <taxon>Tracheophyta</taxon>
        <taxon>Spermatophyta</taxon>
        <taxon>Magnoliopsida</taxon>
        <taxon>eudicotyledons</taxon>
        <taxon>Gunneridae</taxon>
        <taxon>Pentapetalae</taxon>
        <taxon>asterids</taxon>
        <taxon>lamiids</taxon>
        <taxon>Solanales</taxon>
        <taxon>Solanaceae</taxon>
        <taxon>Nicotianoideae</taxon>
        <taxon>Nicotianeae</taxon>
        <taxon>Nicotiana</taxon>
    </lineage>
</organism>
<reference evidence="3" key="1">
    <citation type="submission" date="2025-08" db="UniProtKB">
        <authorList>
            <consortium name="RefSeq"/>
        </authorList>
    </citation>
    <scope>IDENTIFICATION</scope>
</reference>
<dbReference type="PANTHER" id="PTHR48475">
    <property type="entry name" value="RIBONUCLEASE H"/>
    <property type="match status" value="1"/>
</dbReference>